<protein>
    <submittedName>
        <fullName evidence="6">Glycogen debranching protein GlgX</fullName>
    </submittedName>
</protein>
<dbReference type="EMBL" id="CP042430">
    <property type="protein sequence ID" value="QEC50658.1"/>
    <property type="molecule type" value="Genomic_DNA"/>
</dbReference>
<feature type="compositionally biased region" description="Low complexity" evidence="4">
    <location>
        <begin position="44"/>
        <end position="56"/>
    </location>
</feature>
<evidence type="ECO:0000259" key="5">
    <source>
        <dbReference type="SMART" id="SM00642"/>
    </source>
</evidence>
<evidence type="ECO:0000256" key="1">
    <source>
        <dbReference type="ARBA" id="ARBA00008061"/>
    </source>
</evidence>
<dbReference type="InterPro" id="IPR013780">
    <property type="entry name" value="Glyco_hydro_b"/>
</dbReference>
<gene>
    <name evidence="6" type="primary">glgX</name>
    <name evidence="6" type="ORF">FSW04_05585</name>
</gene>
<evidence type="ECO:0000256" key="2">
    <source>
        <dbReference type="ARBA" id="ARBA00022801"/>
    </source>
</evidence>
<keyword evidence="2" id="KW-0378">Hydrolase</keyword>
<reference evidence="6 7" key="1">
    <citation type="journal article" date="2018" name="J. Microbiol.">
        <title>Baekduia soli gen. nov., sp. nov., a novel bacterium isolated from the soil of Baekdu Mountain and proposal of a novel family name, Baekduiaceae fam. nov.</title>
        <authorList>
            <person name="An D.S."/>
            <person name="Siddiqi M.Z."/>
            <person name="Kim K.H."/>
            <person name="Yu H.S."/>
            <person name="Im W.T."/>
        </authorList>
    </citation>
    <scope>NUCLEOTIDE SEQUENCE [LARGE SCALE GENOMIC DNA]</scope>
    <source>
        <strain evidence="6 7">BR7-21</strain>
    </source>
</reference>
<dbReference type="Gene3D" id="2.60.40.10">
    <property type="entry name" value="Immunoglobulins"/>
    <property type="match status" value="1"/>
</dbReference>
<dbReference type="SMART" id="SM00642">
    <property type="entry name" value="Aamy"/>
    <property type="match status" value="1"/>
</dbReference>
<evidence type="ECO:0000256" key="4">
    <source>
        <dbReference type="SAM" id="MobiDB-lite"/>
    </source>
</evidence>
<dbReference type="CDD" id="cd02856">
    <property type="entry name" value="E_set_GDE_Isoamylase_N"/>
    <property type="match status" value="1"/>
</dbReference>
<dbReference type="InterPro" id="IPR017853">
    <property type="entry name" value="GH"/>
</dbReference>
<dbReference type="GO" id="GO:0005980">
    <property type="term" value="P:glycogen catabolic process"/>
    <property type="evidence" value="ECO:0007669"/>
    <property type="project" value="InterPro"/>
</dbReference>
<dbReference type="InterPro" id="IPR014756">
    <property type="entry name" value="Ig_E-set"/>
</dbReference>
<dbReference type="KEGG" id="bsol:FSW04_05585"/>
<dbReference type="OrthoDB" id="3236218at2"/>
<dbReference type="InterPro" id="IPR044505">
    <property type="entry name" value="GlgX_Isoamylase_N_E_set"/>
</dbReference>
<dbReference type="SUPFAM" id="SSF51011">
    <property type="entry name" value="Glycosyl hydrolase domain"/>
    <property type="match status" value="1"/>
</dbReference>
<dbReference type="Proteomes" id="UP000321805">
    <property type="component" value="Chromosome"/>
</dbReference>
<dbReference type="InterPro" id="IPR004193">
    <property type="entry name" value="Glyco_hydro_13_N"/>
</dbReference>
<dbReference type="PANTHER" id="PTHR43002">
    <property type="entry name" value="GLYCOGEN DEBRANCHING ENZYME"/>
    <property type="match status" value="1"/>
</dbReference>
<organism evidence="6 7">
    <name type="scientific">Baekduia soli</name>
    <dbReference type="NCBI Taxonomy" id="496014"/>
    <lineage>
        <taxon>Bacteria</taxon>
        <taxon>Bacillati</taxon>
        <taxon>Actinomycetota</taxon>
        <taxon>Thermoleophilia</taxon>
        <taxon>Solirubrobacterales</taxon>
        <taxon>Baekduiaceae</taxon>
        <taxon>Baekduia</taxon>
    </lineage>
</organism>
<feature type="domain" description="Glycosyl hydrolase family 13 catalytic" evidence="5">
    <location>
        <begin position="214"/>
        <end position="624"/>
    </location>
</feature>
<keyword evidence="3" id="KW-0326">Glycosidase</keyword>
<proteinExistence type="inferred from homology"/>
<dbReference type="NCBIfam" id="TIGR02100">
    <property type="entry name" value="glgX_debranch"/>
    <property type="match status" value="1"/>
</dbReference>
<dbReference type="AlphaFoldDB" id="A0A5B8UCS4"/>
<dbReference type="Pfam" id="PF02922">
    <property type="entry name" value="CBM_48"/>
    <property type="match status" value="1"/>
</dbReference>
<dbReference type="GO" id="GO:0004135">
    <property type="term" value="F:amylo-alpha-1,6-glucosidase activity"/>
    <property type="evidence" value="ECO:0007669"/>
    <property type="project" value="InterPro"/>
</dbReference>
<evidence type="ECO:0000313" key="6">
    <source>
        <dbReference type="EMBL" id="QEC50658.1"/>
    </source>
</evidence>
<dbReference type="Gene3D" id="3.20.20.80">
    <property type="entry name" value="Glycosidases"/>
    <property type="match status" value="1"/>
</dbReference>
<feature type="region of interest" description="Disordered" evidence="4">
    <location>
        <begin position="1"/>
        <end position="62"/>
    </location>
</feature>
<comment type="similarity">
    <text evidence="1">Belongs to the glycosyl hydrolase 13 family.</text>
</comment>
<evidence type="ECO:0000256" key="3">
    <source>
        <dbReference type="ARBA" id="ARBA00023295"/>
    </source>
</evidence>
<dbReference type="InterPro" id="IPR011837">
    <property type="entry name" value="Glycogen_debranch_GlgX"/>
</dbReference>
<dbReference type="InterPro" id="IPR006047">
    <property type="entry name" value="GH13_cat_dom"/>
</dbReference>
<dbReference type="SUPFAM" id="SSF81296">
    <property type="entry name" value="E set domains"/>
    <property type="match status" value="1"/>
</dbReference>
<evidence type="ECO:0000313" key="7">
    <source>
        <dbReference type="Proteomes" id="UP000321805"/>
    </source>
</evidence>
<dbReference type="InterPro" id="IPR013783">
    <property type="entry name" value="Ig-like_fold"/>
</dbReference>
<dbReference type="SUPFAM" id="SSF51445">
    <property type="entry name" value="(Trans)glycosidases"/>
    <property type="match status" value="1"/>
</dbReference>
<feature type="compositionally biased region" description="Basic residues" evidence="4">
    <location>
        <begin position="12"/>
        <end position="23"/>
    </location>
</feature>
<dbReference type="CDD" id="cd11326">
    <property type="entry name" value="AmyAc_Glg_debranch"/>
    <property type="match status" value="1"/>
</dbReference>
<keyword evidence="7" id="KW-1185">Reference proteome</keyword>
<dbReference type="Gene3D" id="2.60.40.1180">
    <property type="entry name" value="Golgi alpha-mannosidase II"/>
    <property type="match status" value="1"/>
</dbReference>
<accession>A0A5B8UCS4</accession>
<name>A0A5B8UCS4_9ACTN</name>
<sequence>MGPDALPEPLSWRRRAPHAACRRRVPDLRRSRSVPGGPRPSPSPSGGSCVPDSPDPVVRPGRAFPQGVFADAQGTNFSLWSGGAERVELCLFDDDGRETRIEVPDRTAHQWHCHVEGVGPGQRYGYRVHGPYDPARGLRFNASKLLLDPYAAAIDGTVDWDGPTLLPYVPGEGDDADLTPEETDSAPAMPKSVVADRSYDWEGDEPPQHRWEQTVIYEAHVRGLTMRHPGVPEELRGTYAGLASPAVLDHLTGLGVTAVELLPVHHFIDESFLAERGLTNYWGYSSIGFFAPHGPYAAAGSRGDQVREFKDMVKALHRAGLEVILDVVYNHTAEGNHLGPMLAFKGIDNLAYYRQTEDPRFFMDYTGTGNSLDPTHPQVLRLIMDSLRYFAQECHVDGFRFDLAAALARGLHEADRLSGFLDTIHQDPVLSQVKLIAEPWDVGPGGYQVGNFPVLWSEWNGEYRDDLRDFWRGELPLATFAERFAGSADLYADDGRRPGASINFITAHDGFTLRDLVSYNDKHNEANLEDNQDGADDNRSWNCGAEGQTDDPEVLALRARQQRNLLATLVLSQGVPMILGGDEGGRTQGGSNNAWCQDNESSWHDWDGLDAGLVDFTRRVVALRRDEPVFRRRDFLTGDEQPGSDLPDVLWLRPDGPALSDGDWEHEGARALAVFLNGRGARRTDDGDHAHAGTFLVAFNAHHEGVEFTIDPELGEGWTVELASDDDAQEGAEVRSMILPGRSLRVLRRRQD</sequence>